<protein>
    <submittedName>
        <fullName evidence="1">Uncharacterized protein</fullName>
    </submittedName>
</protein>
<gene>
    <name evidence="1" type="ORF">B4099_2328</name>
</gene>
<dbReference type="EMBL" id="LQYI01000014">
    <property type="protein sequence ID" value="KYC72927.1"/>
    <property type="molecule type" value="Genomic_DNA"/>
</dbReference>
<dbReference type="AlphaFoldDB" id="A0A150KHZ5"/>
<organism evidence="1 2">
    <name type="scientific">Heyndrickxia coagulans</name>
    <name type="common">Weizmannia coagulans</name>
    <dbReference type="NCBI Taxonomy" id="1398"/>
    <lineage>
        <taxon>Bacteria</taxon>
        <taxon>Bacillati</taxon>
        <taxon>Bacillota</taxon>
        <taxon>Bacilli</taxon>
        <taxon>Bacillales</taxon>
        <taxon>Bacillaceae</taxon>
        <taxon>Heyndrickxia</taxon>
    </lineage>
</organism>
<evidence type="ECO:0000313" key="1">
    <source>
        <dbReference type="EMBL" id="KYC72927.1"/>
    </source>
</evidence>
<dbReference type="Proteomes" id="UP000075304">
    <property type="component" value="Unassembled WGS sequence"/>
</dbReference>
<accession>A0A150KHZ5</accession>
<proteinExistence type="predicted"/>
<dbReference type="PATRIC" id="fig|1398.25.peg.823"/>
<sequence length="42" mass="4963">MYGLEHPLFFTRNEKEKNGFSIFFWFLRTAFSTGVIDFSGHS</sequence>
<reference evidence="1 2" key="1">
    <citation type="submission" date="2016-01" db="EMBL/GenBank/DDBJ databases">
        <title>Genome Sequences of Twelve Sporeforming Bacillus Species Isolated from Foods.</title>
        <authorList>
            <person name="Berendsen E.M."/>
            <person name="Wells-Bennik M.H."/>
            <person name="Krawcyk A.O."/>
            <person name="De Jong A."/>
            <person name="Holsappel S."/>
            <person name="Eijlander R.T."/>
            <person name="Kuipers O.P."/>
        </authorList>
    </citation>
    <scope>NUCLEOTIDE SEQUENCE [LARGE SCALE GENOMIC DNA]</scope>
    <source>
        <strain evidence="1 2">B4099</strain>
    </source>
</reference>
<evidence type="ECO:0000313" key="2">
    <source>
        <dbReference type="Proteomes" id="UP000075304"/>
    </source>
</evidence>
<comment type="caution">
    <text evidence="1">The sequence shown here is derived from an EMBL/GenBank/DDBJ whole genome shotgun (WGS) entry which is preliminary data.</text>
</comment>
<name>A0A150KHZ5_HEYCO</name>